<dbReference type="GO" id="GO:0106300">
    <property type="term" value="P:protein-DNA covalent cross-linking repair"/>
    <property type="evidence" value="ECO:0007669"/>
    <property type="project" value="InterPro"/>
</dbReference>
<dbReference type="GO" id="GO:0016829">
    <property type="term" value="F:lyase activity"/>
    <property type="evidence" value="ECO:0007669"/>
    <property type="project" value="UniProtKB-KW"/>
</dbReference>
<dbReference type="EMBL" id="JACBZX010000001">
    <property type="protein sequence ID" value="NYG37376.1"/>
    <property type="molecule type" value="Genomic_DNA"/>
</dbReference>
<keyword evidence="3" id="KW-0227">DNA damage</keyword>
<keyword evidence="2 8" id="KW-0645">Protease</keyword>
<dbReference type="GO" id="GO:0003697">
    <property type="term" value="F:single-stranded DNA binding"/>
    <property type="evidence" value="ECO:0007669"/>
    <property type="project" value="InterPro"/>
</dbReference>
<reference evidence="10 11" key="1">
    <citation type="submission" date="2020-07" db="EMBL/GenBank/DDBJ databases">
        <title>Sequencing the genomes of 1000 actinobacteria strains.</title>
        <authorList>
            <person name="Klenk H.-P."/>
        </authorList>
    </citation>
    <scope>NUCLEOTIDE SEQUENCE [LARGE SCALE GENOMIC DNA]</scope>
    <source>
        <strain evidence="10 11">DSM 24723</strain>
    </source>
</reference>
<evidence type="ECO:0000256" key="8">
    <source>
        <dbReference type="RuleBase" id="RU364100"/>
    </source>
</evidence>
<keyword evidence="7" id="KW-0456">Lyase</keyword>
<dbReference type="Pfam" id="PF02586">
    <property type="entry name" value="SRAP"/>
    <property type="match status" value="1"/>
</dbReference>
<name>A0A852X2U5_9MICO</name>
<evidence type="ECO:0000256" key="1">
    <source>
        <dbReference type="ARBA" id="ARBA00008136"/>
    </source>
</evidence>
<protein>
    <recommendedName>
        <fullName evidence="8">Abasic site processing protein</fullName>
        <ecNumber evidence="8">3.4.-.-</ecNumber>
    </recommendedName>
</protein>
<comment type="similarity">
    <text evidence="1 8">Belongs to the SOS response-associated peptidase family.</text>
</comment>
<dbReference type="Proteomes" id="UP000592181">
    <property type="component" value="Unassembled WGS sequence"/>
</dbReference>
<evidence type="ECO:0000256" key="5">
    <source>
        <dbReference type="ARBA" id="ARBA00023124"/>
    </source>
</evidence>
<dbReference type="RefSeq" id="WP_179462746.1">
    <property type="nucleotide sequence ID" value="NZ_JACBZX010000001.1"/>
</dbReference>
<evidence type="ECO:0000256" key="4">
    <source>
        <dbReference type="ARBA" id="ARBA00022801"/>
    </source>
</evidence>
<dbReference type="AlphaFoldDB" id="A0A852X2U5"/>
<dbReference type="PANTHER" id="PTHR13604:SF0">
    <property type="entry name" value="ABASIC SITE PROCESSING PROTEIN HMCES"/>
    <property type="match status" value="1"/>
</dbReference>
<dbReference type="PANTHER" id="PTHR13604">
    <property type="entry name" value="DC12-RELATED"/>
    <property type="match status" value="1"/>
</dbReference>
<keyword evidence="6" id="KW-0238">DNA-binding</keyword>
<evidence type="ECO:0000256" key="3">
    <source>
        <dbReference type="ARBA" id="ARBA00022763"/>
    </source>
</evidence>
<sequence>MCGRYAASANPDELVEELEIDLDRLAEPARSILKNPQDPPAGAPDFNMAPTKQAPVVLTRRPKGEEGADPQRQLRLLTWGLVPSWAKDARGGVRMINARAETVLEKPAYARAAAARRCLVPASGWYEWQVSPTATDAKGKPRRQPFYIHRGDEDVVALAGLYEFWRDPEAPRDDPLAWLTTFTIVTTTADPGMDRIHDRQPLVLEREDWARWLDPGLTDPDQVGELLGFAAPGRFAAHPVSRAVSSNRSNGPQLIEPVPAAELEGVVDPETGEIVGGEG</sequence>
<evidence type="ECO:0000256" key="2">
    <source>
        <dbReference type="ARBA" id="ARBA00022670"/>
    </source>
</evidence>
<keyword evidence="4 8" id="KW-0378">Hydrolase</keyword>
<dbReference type="Gene3D" id="3.90.1680.10">
    <property type="entry name" value="SOS response associated peptidase-like"/>
    <property type="match status" value="1"/>
</dbReference>
<dbReference type="GO" id="GO:0006508">
    <property type="term" value="P:proteolysis"/>
    <property type="evidence" value="ECO:0007669"/>
    <property type="project" value="UniProtKB-KW"/>
</dbReference>
<dbReference type="InterPro" id="IPR003738">
    <property type="entry name" value="SRAP"/>
</dbReference>
<evidence type="ECO:0000313" key="10">
    <source>
        <dbReference type="EMBL" id="NYG37376.1"/>
    </source>
</evidence>
<dbReference type="GO" id="GO:0008233">
    <property type="term" value="F:peptidase activity"/>
    <property type="evidence" value="ECO:0007669"/>
    <property type="project" value="UniProtKB-KW"/>
</dbReference>
<feature type="region of interest" description="Disordered" evidence="9">
    <location>
        <begin position="29"/>
        <end position="50"/>
    </location>
</feature>
<comment type="caution">
    <text evidence="10">The sequence shown here is derived from an EMBL/GenBank/DDBJ whole genome shotgun (WGS) entry which is preliminary data.</text>
</comment>
<proteinExistence type="inferred from homology"/>
<accession>A0A852X2U5</accession>
<evidence type="ECO:0000313" key="11">
    <source>
        <dbReference type="Proteomes" id="UP000592181"/>
    </source>
</evidence>
<keyword evidence="11" id="KW-1185">Reference proteome</keyword>
<keyword evidence="5" id="KW-0190">Covalent protein-DNA linkage</keyword>
<organism evidence="10 11">
    <name type="scientific">Janibacter alkaliphilus</name>
    <dbReference type="NCBI Taxonomy" id="1069963"/>
    <lineage>
        <taxon>Bacteria</taxon>
        <taxon>Bacillati</taxon>
        <taxon>Actinomycetota</taxon>
        <taxon>Actinomycetes</taxon>
        <taxon>Micrococcales</taxon>
        <taxon>Intrasporangiaceae</taxon>
        <taxon>Janibacter</taxon>
    </lineage>
</organism>
<dbReference type="EC" id="3.4.-.-" evidence="8"/>
<evidence type="ECO:0000256" key="9">
    <source>
        <dbReference type="SAM" id="MobiDB-lite"/>
    </source>
</evidence>
<evidence type="ECO:0000256" key="7">
    <source>
        <dbReference type="ARBA" id="ARBA00023239"/>
    </source>
</evidence>
<gene>
    <name evidence="10" type="ORF">BJY28_001845</name>
</gene>
<dbReference type="SUPFAM" id="SSF143081">
    <property type="entry name" value="BB1717-like"/>
    <property type="match status" value="1"/>
</dbReference>
<evidence type="ECO:0000256" key="6">
    <source>
        <dbReference type="ARBA" id="ARBA00023125"/>
    </source>
</evidence>
<dbReference type="InterPro" id="IPR036590">
    <property type="entry name" value="SRAP-like"/>
</dbReference>